<dbReference type="Pfam" id="PF21687">
    <property type="entry name" value="T2SSK_1st"/>
    <property type="match status" value="1"/>
</dbReference>
<keyword evidence="3" id="KW-0813">Transport</keyword>
<dbReference type="Gene3D" id="1.10.40.60">
    <property type="entry name" value="EpsJ-like"/>
    <property type="match status" value="1"/>
</dbReference>
<evidence type="ECO:0000313" key="12">
    <source>
        <dbReference type="EMBL" id="VAX36082.1"/>
    </source>
</evidence>
<keyword evidence="9 10" id="KW-0472">Membrane</keyword>
<accession>A0A3B1D5X4</accession>
<dbReference type="PANTHER" id="PTHR38831:SF2">
    <property type="entry name" value="TYPE II SECRETION SYSTEM PROTEIN K"/>
    <property type="match status" value="1"/>
</dbReference>
<dbReference type="InterPro" id="IPR049031">
    <property type="entry name" value="T2SSK_SAM-like_1st"/>
</dbReference>
<evidence type="ECO:0000256" key="6">
    <source>
        <dbReference type="ARBA" id="ARBA00022692"/>
    </source>
</evidence>
<evidence type="ECO:0000256" key="7">
    <source>
        <dbReference type="ARBA" id="ARBA00022927"/>
    </source>
</evidence>
<dbReference type="EMBL" id="UOGJ01000080">
    <property type="protein sequence ID" value="VAX36082.1"/>
    <property type="molecule type" value="Genomic_DNA"/>
</dbReference>
<comment type="similarity">
    <text evidence="2">Belongs to the GSP K family.</text>
</comment>
<evidence type="ECO:0000256" key="3">
    <source>
        <dbReference type="ARBA" id="ARBA00022448"/>
    </source>
</evidence>
<evidence type="ECO:0000256" key="8">
    <source>
        <dbReference type="ARBA" id="ARBA00022989"/>
    </source>
</evidence>
<sequence length="362" mass="41096">MIWNYKQNNNSGVILIVVLWILVILSVLAIGLGRKSKIDLALIKYSIGSLNAKYLAQAGIKYAMAQIHKDNSNGEMKKIDTLYQCGIVLENDESTKSIFKHIELDGGYFDISYRSSKILQEGEGESVFFGIIDEERKININAISKKNSSVIKHLIILLGFEESLADTIAASLVDWHDQDSQETNAPLGAEDDYYQRLAEPYHCKNAAFDHISELLLIRGVTQEIYEKMKNYITVFPKDTQTLLVNINTASKVVIQALARNFSGGRTNTELEDADNLAEKIIMHRMGDDLQVMSEDDRLVILNDMALNARERVIFLAMQKNIVNFSNYLRIRSTAVDERSGVQSRIEAVVFREDFSIMEWKRE</sequence>
<evidence type="ECO:0000259" key="11">
    <source>
        <dbReference type="Pfam" id="PF21687"/>
    </source>
</evidence>
<protein>
    <recommendedName>
        <fullName evidence="11">T2SS protein K first SAM-like domain-containing protein</fullName>
    </recommendedName>
</protein>
<dbReference type="SUPFAM" id="SSF158544">
    <property type="entry name" value="GspK insert domain-like"/>
    <property type="match status" value="1"/>
</dbReference>
<dbReference type="InterPro" id="IPR038072">
    <property type="entry name" value="GspK_central_sf"/>
</dbReference>
<keyword evidence="4" id="KW-1003">Cell membrane</keyword>
<dbReference type="PANTHER" id="PTHR38831">
    <property type="entry name" value="TYPE II SECRETION SYSTEM PROTEIN K"/>
    <property type="match status" value="1"/>
</dbReference>
<evidence type="ECO:0000256" key="10">
    <source>
        <dbReference type="SAM" id="Phobius"/>
    </source>
</evidence>
<dbReference type="AlphaFoldDB" id="A0A3B1D5X4"/>
<proteinExistence type="inferred from homology"/>
<dbReference type="InterPro" id="IPR005628">
    <property type="entry name" value="GspK"/>
</dbReference>
<evidence type="ECO:0000256" key="9">
    <source>
        <dbReference type="ARBA" id="ARBA00023136"/>
    </source>
</evidence>
<feature type="domain" description="T2SS protein K first SAM-like" evidence="11">
    <location>
        <begin position="137"/>
        <end position="237"/>
    </location>
</feature>
<comment type="subcellular location">
    <subcellularLocation>
        <location evidence="1">Cell inner membrane</location>
    </subcellularLocation>
</comment>
<dbReference type="GO" id="GO:0005886">
    <property type="term" value="C:plasma membrane"/>
    <property type="evidence" value="ECO:0007669"/>
    <property type="project" value="UniProtKB-SubCell"/>
</dbReference>
<name>A0A3B1D5X4_9ZZZZ</name>
<gene>
    <name evidence="12" type="ORF">MNBD_UNCLBAC01-980</name>
</gene>
<evidence type="ECO:0000256" key="2">
    <source>
        <dbReference type="ARBA" id="ARBA00007246"/>
    </source>
</evidence>
<dbReference type="GO" id="GO:0009306">
    <property type="term" value="P:protein secretion"/>
    <property type="evidence" value="ECO:0007669"/>
    <property type="project" value="InterPro"/>
</dbReference>
<feature type="transmembrane region" description="Helical" evidence="10">
    <location>
        <begin position="12"/>
        <end position="32"/>
    </location>
</feature>
<evidence type="ECO:0000256" key="5">
    <source>
        <dbReference type="ARBA" id="ARBA00022519"/>
    </source>
</evidence>
<evidence type="ECO:0000256" key="4">
    <source>
        <dbReference type="ARBA" id="ARBA00022475"/>
    </source>
</evidence>
<evidence type="ECO:0000256" key="1">
    <source>
        <dbReference type="ARBA" id="ARBA00004533"/>
    </source>
</evidence>
<keyword evidence="7" id="KW-0653">Protein transport</keyword>
<keyword evidence="5" id="KW-0997">Cell inner membrane</keyword>
<reference evidence="12" key="1">
    <citation type="submission" date="2018-06" db="EMBL/GenBank/DDBJ databases">
        <authorList>
            <person name="Zhirakovskaya E."/>
        </authorList>
    </citation>
    <scope>NUCLEOTIDE SEQUENCE</scope>
</reference>
<keyword evidence="6 10" id="KW-0812">Transmembrane</keyword>
<keyword evidence="8 10" id="KW-1133">Transmembrane helix</keyword>
<organism evidence="12">
    <name type="scientific">hydrothermal vent metagenome</name>
    <dbReference type="NCBI Taxonomy" id="652676"/>
    <lineage>
        <taxon>unclassified sequences</taxon>
        <taxon>metagenomes</taxon>
        <taxon>ecological metagenomes</taxon>
    </lineage>
</organism>